<reference evidence="6" key="1">
    <citation type="journal article" date="2019" name="Int. J. Syst. Evol. Microbiol.">
        <title>The Global Catalogue of Microorganisms (GCM) 10K type strain sequencing project: providing services to taxonomists for standard genome sequencing and annotation.</title>
        <authorList>
            <consortium name="The Broad Institute Genomics Platform"/>
            <consortium name="The Broad Institute Genome Sequencing Center for Infectious Disease"/>
            <person name="Wu L."/>
            <person name="Ma J."/>
        </authorList>
    </citation>
    <scope>NUCLEOTIDE SEQUENCE [LARGE SCALE GENOMIC DNA]</scope>
    <source>
        <strain evidence="6">CGMCC 4.1469</strain>
    </source>
</reference>
<comment type="caution">
    <text evidence="5">The sequence shown here is derived from an EMBL/GenBank/DDBJ whole genome shotgun (WGS) entry which is preliminary data.</text>
</comment>
<dbReference type="Pfam" id="PF20240">
    <property type="entry name" value="DUF6597"/>
    <property type="match status" value="1"/>
</dbReference>
<dbReference type="InterPro" id="IPR018060">
    <property type="entry name" value="HTH_AraC"/>
</dbReference>
<keyword evidence="3" id="KW-0804">Transcription</keyword>
<feature type="domain" description="HTH araC/xylS-type" evidence="4">
    <location>
        <begin position="159"/>
        <end position="257"/>
    </location>
</feature>
<dbReference type="RefSeq" id="WP_313761743.1">
    <property type="nucleotide sequence ID" value="NZ_BAAAVH010000049.1"/>
</dbReference>
<dbReference type="Proteomes" id="UP001596067">
    <property type="component" value="Unassembled WGS sequence"/>
</dbReference>
<evidence type="ECO:0000313" key="6">
    <source>
        <dbReference type="Proteomes" id="UP001596067"/>
    </source>
</evidence>
<keyword evidence="1" id="KW-0805">Transcription regulation</keyword>
<keyword evidence="2" id="KW-0238">DNA-binding</keyword>
<proteinExistence type="predicted"/>
<evidence type="ECO:0000313" key="5">
    <source>
        <dbReference type="EMBL" id="MFC5885581.1"/>
    </source>
</evidence>
<evidence type="ECO:0000256" key="1">
    <source>
        <dbReference type="ARBA" id="ARBA00023015"/>
    </source>
</evidence>
<dbReference type="PANTHER" id="PTHR46796">
    <property type="entry name" value="HTH-TYPE TRANSCRIPTIONAL ACTIVATOR RHAS-RELATED"/>
    <property type="match status" value="1"/>
</dbReference>
<dbReference type="EMBL" id="JBHSOD010000010">
    <property type="protein sequence ID" value="MFC5885581.1"/>
    <property type="molecule type" value="Genomic_DNA"/>
</dbReference>
<evidence type="ECO:0000256" key="2">
    <source>
        <dbReference type="ARBA" id="ARBA00023125"/>
    </source>
</evidence>
<dbReference type="PROSITE" id="PS01124">
    <property type="entry name" value="HTH_ARAC_FAMILY_2"/>
    <property type="match status" value="1"/>
</dbReference>
<sequence length="280" mass="30597">MRIEHASPSPLLRPHIDRYWWCTADAQPLPRLLPGTGGELWIRTAGAIEARADGDPVPRPLPDAHLVCLRRTRWTLAARAPAAFVAVRFRAGALGRFIGVGVDAVADRVVDAEELWGAAGRRLAEEVRCAAGTAAQRAVLESHLTGLLAAGRAPAPAVDAAVRLLYHRPAELPTGRLAAHLDVSPRLLQRHFPAVVGAGPKEFQRIARFQRLTRSLLLAGRTDYLPAALDAGYFDQSHVIREYRRIGGDRPSVLLGGGLSHFYYEPLDGPGQNRVRPDRR</sequence>
<dbReference type="Gene3D" id="1.10.10.60">
    <property type="entry name" value="Homeodomain-like"/>
    <property type="match status" value="1"/>
</dbReference>
<gene>
    <name evidence="5" type="ORF">ACFP0N_11430</name>
</gene>
<accession>A0ABW1EUU8</accession>
<keyword evidence="6" id="KW-1185">Reference proteome</keyword>
<evidence type="ECO:0000259" key="4">
    <source>
        <dbReference type="PROSITE" id="PS01124"/>
    </source>
</evidence>
<dbReference type="InterPro" id="IPR046532">
    <property type="entry name" value="DUF6597"/>
</dbReference>
<evidence type="ECO:0000256" key="3">
    <source>
        <dbReference type="ARBA" id="ARBA00023163"/>
    </source>
</evidence>
<dbReference type="SMART" id="SM00342">
    <property type="entry name" value="HTH_ARAC"/>
    <property type="match status" value="1"/>
</dbReference>
<dbReference type="Pfam" id="PF12833">
    <property type="entry name" value="HTH_18"/>
    <property type="match status" value="1"/>
</dbReference>
<protein>
    <submittedName>
        <fullName evidence="5">Helix-turn-helix domain-containing protein</fullName>
    </submittedName>
</protein>
<organism evidence="5 6">
    <name type="scientific">Kitasatospora aburaviensis</name>
    <dbReference type="NCBI Taxonomy" id="67265"/>
    <lineage>
        <taxon>Bacteria</taxon>
        <taxon>Bacillati</taxon>
        <taxon>Actinomycetota</taxon>
        <taxon>Actinomycetes</taxon>
        <taxon>Kitasatosporales</taxon>
        <taxon>Streptomycetaceae</taxon>
        <taxon>Kitasatospora</taxon>
    </lineage>
</organism>
<dbReference type="InterPro" id="IPR050204">
    <property type="entry name" value="AraC_XylS_family_regulators"/>
</dbReference>
<name>A0ABW1EUU8_9ACTN</name>
<dbReference type="PANTHER" id="PTHR46796:SF15">
    <property type="entry name" value="BLL1074 PROTEIN"/>
    <property type="match status" value="1"/>
</dbReference>